<evidence type="ECO:0000256" key="2">
    <source>
        <dbReference type="ARBA" id="ARBA00022670"/>
    </source>
</evidence>
<evidence type="ECO:0000256" key="7">
    <source>
        <dbReference type="ARBA" id="ARBA00023239"/>
    </source>
</evidence>
<comment type="similarity">
    <text evidence="1">Belongs to the SOS response-associated peptidase family.</text>
</comment>
<dbReference type="GO" id="GO:0003697">
    <property type="term" value="F:single-stranded DNA binding"/>
    <property type="evidence" value="ECO:0007669"/>
    <property type="project" value="InterPro"/>
</dbReference>
<dbReference type="EMBL" id="FNOF01000021">
    <property type="protein sequence ID" value="SDX24138.1"/>
    <property type="molecule type" value="Genomic_DNA"/>
</dbReference>
<protein>
    <submittedName>
        <fullName evidence="9">Putative SOS response-associated peptidase YedK</fullName>
    </submittedName>
</protein>
<dbReference type="PANTHER" id="PTHR13604:SF0">
    <property type="entry name" value="ABASIC SITE PROCESSING PROTEIN HMCES"/>
    <property type="match status" value="1"/>
</dbReference>
<keyword evidence="5" id="KW-0190">Covalent protein-DNA linkage</keyword>
<keyword evidence="7" id="KW-0456">Lyase</keyword>
<evidence type="ECO:0000256" key="5">
    <source>
        <dbReference type="ARBA" id="ARBA00023124"/>
    </source>
</evidence>
<keyword evidence="4" id="KW-0378">Hydrolase</keyword>
<keyword evidence="2" id="KW-0645">Protease</keyword>
<evidence type="ECO:0000256" key="3">
    <source>
        <dbReference type="ARBA" id="ARBA00022763"/>
    </source>
</evidence>
<gene>
    <name evidence="9" type="ORF">SAMN05443574_12117</name>
</gene>
<dbReference type="GO" id="GO:0008233">
    <property type="term" value="F:peptidase activity"/>
    <property type="evidence" value="ECO:0007669"/>
    <property type="project" value="UniProtKB-KW"/>
</dbReference>
<proteinExistence type="inferred from homology"/>
<dbReference type="AlphaFoldDB" id="A0A1H3A4L7"/>
<dbReference type="InterPro" id="IPR003738">
    <property type="entry name" value="SRAP"/>
</dbReference>
<name>A0A1H3A4L7_HALVA</name>
<evidence type="ECO:0000256" key="4">
    <source>
        <dbReference type="ARBA" id="ARBA00022801"/>
    </source>
</evidence>
<dbReference type="PANTHER" id="PTHR13604">
    <property type="entry name" value="DC12-RELATED"/>
    <property type="match status" value="1"/>
</dbReference>
<dbReference type="GO" id="GO:0006508">
    <property type="term" value="P:proteolysis"/>
    <property type="evidence" value="ECO:0007669"/>
    <property type="project" value="UniProtKB-KW"/>
</dbReference>
<evidence type="ECO:0000256" key="1">
    <source>
        <dbReference type="ARBA" id="ARBA00008136"/>
    </source>
</evidence>
<evidence type="ECO:0000313" key="9">
    <source>
        <dbReference type="EMBL" id="SDX24138.1"/>
    </source>
</evidence>
<keyword evidence="3" id="KW-0227">DNA damage</keyword>
<evidence type="ECO:0000256" key="8">
    <source>
        <dbReference type="SAM" id="MobiDB-lite"/>
    </source>
</evidence>
<dbReference type="InterPro" id="IPR036590">
    <property type="entry name" value="SRAP-like"/>
</dbReference>
<feature type="region of interest" description="Disordered" evidence="8">
    <location>
        <begin position="208"/>
        <end position="237"/>
    </location>
</feature>
<organism evidence="9 10">
    <name type="scientific">Haloarcula vallismortis</name>
    <name type="common">Halobacterium vallismortis</name>
    <dbReference type="NCBI Taxonomy" id="28442"/>
    <lineage>
        <taxon>Archaea</taxon>
        <taxon>Methanobacteriati</taxon>
        <taxon>Methanobacteriota</taxon>
        <taxon>Stenosarchaea group</taxon>
        <taxon>Halobacteria</taxon>
        <taxon>Halobacteriales</taxon>
        <taxon>Haloarculaceae</taxon>
        <taxon>Haloarcula</taxon>
    </lineage>
</organism>
<evidence type="ECO:0000313" key="10">
    <source>
        <dbReference type="Proteomes" id="UP000182573"/>
    </source>
</evidence>
<dbReference type="SUPFAM" id="SSF143081">
    <property type="entry name" value="BB1717-like"/>
    <property type="match status" value="1"/>
</dbReference>
<reference evidence="9 10" key="1">
    <citation type="submission" date="2016-10" db="EMBL/GenBank/DDBJ databases">
        <authorList>
            <person name="de Groot N.N."/>
        </authorList>
    </citation>
    <scope>NUCLEOTIDE SEQUENCE [LARGE SCALE GENOMIC DNA]</scope>
    <source>
        <strain evidence="9 10">DSM 3756</strain>
    </source>
</reference>
<keyword evidence="6" id="KW-0238">DNA-binding</keyword>
<dbReference type="GO" id="GO:0016829">
    <property type="term" value="F:lyase activity"/>
    <property type="evidence" value="ECO:0007669"/>
    <property type="project" value="UniProtKB-KW"/>
</dbReference>
<accession>A0A1H3A4L7</accession>
<dbReference type="STRING" id="28442.SAMN05443574_12117"/>
<dbReference type="Gene3D" id="3.90.1680.10">
    <property type="entry name" value="SOS response associated peptidase-like"/>
    <property type="match status" value="1"/>
</dbReference>
<evidence type="ECO:0000256" key="6">
    <source>
        <dbReference type="ARBA" id="ARBA00023125"/>
    </source>
</evidence>
<sequence length="237" mass="26652">MLPSELLGMCGRNSLFINQTDLEARFDAVVVADGGYTPRYNIAPGEDLYIITNEASDEIDAYHWGLIPFWTDEPEEGIINARSETADEKRVFERAWESRPCLVPSSGFYEWKSPNGGSKHPYRIHREDDPAFAMAGLWDVWEGDDETISCVTILTTEPNDLMNSIHDRMPVVLPQDAESDWLAADPATRKELCQPYPKDDLDVYEISTRVNNPGNDDPQVIEPLDHEQSGLGEFSSG</sequence>
<dbReference type="Pfam" id="PF02586">
    <property type="entry name" value="SRAP"/>
    <property type="match status" value="1"/>
</dbReference>
<dbReference type="Proteomes" id="UP000182573">
    <property type="component" value="Unassembled WGS sequence"/>
</dbReference>
<dbReference type="GO" id="GO:0106300">
    <property type="term" value="P:protein-DNA covalent cross-linking repair"/>
    <property type="evidence" value="ECO:0007669"/>
    <property type="project" value="InterPro"/>
</dbReference>